<evidence type="ECO:0000313" key="2">
    <source>
        <dbReference type="Proteomes" id="UP000094526"/>
    </source>
</evidence>
<name>A0A1C1C9V3_9EURO</name>
<keyword evidence="2" id="KW-1185">Reference proteome</keyword>
<proteinExistence type="predicted"/>
<dbReference type="Proteomes" id="UP000094526">
    <property type="component" value="Unassembled WGS sequence"/>
</dbReference>
<dbReference type="VEuPathDB" id="FungiDB:G647_07954"/>
<accession>A0A1C1C9V3</accession>
<sequence>MRTANTTSPLMLGNLRQELEEERALLRYRYLEGDQYHVFPSLRRRTRKQKEVSKLLQSTVDRVWQEFRNLECPFLIRNSVRAEEVHRGASDLDEKDRGRPERMKHKLEDVEAGLSSDPQRRYYWTHLAHRFIW</sequence>
<protein>
    <submittedName>
        <fullName evidence="1">Uncharacterized protein</fullName>
    </submittedName>
</protein>
<comment type="caution">
    <text evidence="1">The sequence shown here is derived from an EMBL/GenBank/DDBJ whole genome shotgun (WGS) entry which is preliminary data.</text>
</comment>
<reference evidence="2" key="1">
    <citation type="submission" date="2015-07" db="EMBL/GenBank/DDBJ databases">
        <authorList>
            <person name="Teixeira M.M."/>
            <person name="Souza R.C."/>
            <person name="Almeida L.G."/>
            <person name="Vicente V.A."/>
            <person name="de Hoog S."/>
            <person name="Bocca A.L."/>
            <person name="de Almeida S.R."/>
            <person name="Vasconcelos A.T."/>
            <person name="Felipe M.S."/>
        </authorList>
    </citation>
    <scope>NUCLEOTIDE SEQUENCE [LARGE SCALE GENOMIC DNA]</scope>
    <source>
        <strain evidence="2">KSF</strain>
    </source>
</reference>
<gene>
    <name evidence="1" type="ORF">CLCR_11224</name>
</gene>
<evidence type="ECO:0000313" key="1">
    <source>
        <dbReference type="EMBL" id="OCT45313.1"/>
    </source>
</evidence>
<dbReference type="VEuPathDB" id="FungiDB:CLCR_11224"/>
<dbReference type="OrthoDB" id="4148767at2759"/>
<dbReference type="EMBL" id="LGRB01000020">
    <property type="protein sequence ID" value="OCT45313.1"/>
    <property type="molecule type" value="Genomic_DNA"/>
</dbReference>
<organism evidence="1 2">
    <name type="scientific">Cladophialophora carrionii</name>
    <dbReference type="NCBI Taxonomy" id="86049"/>
    <lineage>
        <taxon>Eukaryota</taxon>
        <taxon>Fungi</taxon>
        <taxon>Dikarya</taxon>
        <taxon>Ascomycota</taxon>
        <taxon>Pezizomycotina</taxon>
        <taxon>Eurotiomycetes</taxon>
        <taxon>Chaetothyriomycetidae</taxon>
        <taxon>Chaetothyriales</taxon>
        <taxon>Herpotrichiellaceae</taxon>
        <taxon>Cladophialophora</taxon>
    </lineage>
</organism>
<dbReference type="AlphaFoldDB" id="A0A1C1C9V3"/>